<reference evidence="3" key="1">
    <citation type="submission" date="2025-08" db="UniProtKB">
        <authorList>
            <consortium name="RefSeq"/>
        </authorList>
    </citation>
    <scope>IDENTIFICATION</scope>
    <source>
        <tissue evidence="3">Whole sample</tissue>
    </source>
</reference>
<organism evidence="2 3">
    <name type="scientific">Crassostrea virginica</name>
    <name type="common">Eastern oyster</name>
    <dbReference type="NCBI Taxonomy" id="6565"/>
    <lineage>
        <taxon>Eukaryota</taxon>
        <taxon>Metazoa</taxon>
        <taxon>Spiralia</taxon>
        <taxon>Lophotrochozoa</taxon>
        <taxon>Mollusca</taxon>
        <taxon>Bivalvia</taxon>
        <taxon>Autobranchia</taxon>
        <taxon>Pteriomorphia</taxon>
        <taxon>Ostreida</taxon>
        <taxon>Ostreoidea</taxon>
        <taxon>Ostreidae</taxon>
        <taxon>Crassostrea</taxon>
    </lineage>
</organism>
<proteinExistence type="predicted"/>
<accession>A0A8B8C5W8</accession>
<dbReference type="Proteomes" id="UP000694844">
    <property type="component" value="Chromosome 10"/>
</dbReference>
<sequence length="107" mass="12194">MNTLYFNATIQYQRDTFRKVACFDSSKHSTLMEASNARTPLKLTDVQIVPSKFDSPNSEVRVNHKTKIEVCRQLSFASQKSTNDDGMGDKKKTVKEVENTPEYNKGK</sequence>
<feature type="region of interest" description="Disordered" evidence="1">
    <location>
        <begin position="79"/>
        <end position="107"/>
    </location>
</feature>
<feature type="compositionally biased region" description="Basic and acidic residues" evidence="1">
    <location>
        <begin position="87"/>
        <end position="107"/>
    </location>
</feature>
<dbReference type="KEGG" id="cvn:111116404"/>
<dbReference type="RefSeq" id="XP_022311103.1">
    <property type="nucleotide sequence ID" value="XM_022455395.1"/>
</dbReference>
<gene>
    <name evidence="3" type="primary">LOC111116404</name>
</gene>
<keyword evidence="2" id="KW-1185">Reference proteome</keyword>
<dbReference type="AlphaFoldDB" id="A0A8B8C5W8"/>
<name>A0A8B8C5W8_CRAVI</name>
<dbReference type="GeneID" id="111116404"/>
<evidence type="ECO:0000313" key="2">
    <source>
        <dbReference type="Proteomes" id="UP000694844"/>
    </source>
</evidence>
<protein>
    <submittedName>
        <fullName evidence="3">Uncharacterized protein LOC111116404</fullName>
    </submittedName>
</protein>
<evidence type="ECO:0000256" key="1">
    <source>
        <dbReference type="SAM" id="MobiDB-lite"/>
    </source>
</evidence>
<dbReference type="OrthoDB" id="6093948at2759"/>
<evidence type="ECO:0000313" key="3">
    <source>
        <dbReference type="RefSeq" id="XP_022311103.1"/>
    </source>
</evidence>